<accession>A0A9Q4L6B8</accession>
<dbReference type="Proteomes" id="UP001154061">
    <property type="component" value="Unassembled WGS sequence"/>
</dbReference>
<dbReference type="AlphaFoldDB" id="A0A9Q4L6B8"/>
<evidence type="ECO:0000313" key="1">
    <source>
        <dbReference type="EMBL" id="MDF9748417.1"/>
    </source>
</evidence>
<comment type="caution">
    <text evidence="1">The sequence shown here is derived from an EMBL/GenBank/DDBJ whole genome shotgun (WGS) entry which is preliminary data.</text>
</comment>
<gene>
    <name evidence="1" type="ORF">NDI89_22900</name>
</gene>
<dbReference type="SUPFAM" id="SSF57802">
    <property type="entry name" value="Rubredoxin-like"/>
    <property type="match status" value="1"/>
</dbReference>
<proteinExistence type="predicted"/>
<dbReference type="EMBL" id="JAMQOT010000015">
    <property type="protein sequence ID" value="MDF9748417.1"/>
    <property type="molecule type" value="Genomic_DNA"/>
</dbReference>
<evidence type="ECO:0000313" key="2">
    <source>
        <dbReference type="Proteomes" id="UP001154061"/>
    </source>
</evidence>
<dbReference type="RefSeq" id="WP_277525116.1">
    <property type="nucleotide sequence ID" value="NZ_JAMQOT010000015.1"/>
</dbReference>
<reference evidence="1" key="1">
    <citation type="submission" date="2022-06" db="EMBL/GenBank/DDBJ databases">
        <title>Natrinema sp. a new haloarchaeum isolate from saline soil.</title>
        <authorList>
            <person name="Strakova D."/>
            <person name="Galisteo C."/>
            <person name="Sanchez-Porro C."/>
            <person name="Ventosa A."/>
        </authorList>
    </citation>
    <scope>NUCLEOTIDE SEQUENCE</scope>
    <source>
        <strain evidence="1">S1CR25-10</strain>
    </source>
</reference>
<sequence>MTRKCKQCGQLTSPNRRICKDCSLENRYGVPSDYFEDDEDDQEDVETKRVECTNCGTEYNHDGDCACPDCGARRRRYIGPIGGQAVATDGGVDQ</sequence>
<name>A0A9Q4L6B8_9EURY</name>
<protein>
    <submittedName>
        <fullName evidence="1">Uncharacterized protein</fullName>
    </submittedName>
</protein>
<keyword evidence="2" id="KW-1185">Reference proteome</keyword>
<organism evidence="1 2">
    <name type="scientific">Natrinema salsiterrestre</name>
    <dbReference type="NCBI Taxonomy" id="2950540"/>
    <lineage>
        <taxon>Archaea</taxon>
        <taxon>Methanobacteriati</taxon>
        <taxon>Methanobacteriota</taxon>
        <taxon>Stenosarchaea group</taxon>
        <taxon>Halobacteria</taxon>
        <taxon>Halobacteriales</taxon>
        <taxon>Natrialbaceae</taxon>
        <taxon>Natrinema</taxon>
    </lineage>
</organism>